<evidence type="ECO:0000313" key="4">
    <source>
        <dbReference type="Proteomes" id="UP000821853"/>
    </source>
</evidence>
<dbReference type="EMBL" id="JABSTR010000004">
    <property type="protein sequence ID" value="KAH9369064.1"/>
    <property type="molecule type" value="Genomic_DNA"/>
</dbReference>
<feature type="compositionally biased region" description="Basic and acidic residues" evidence="1">
    <location>
        <begin position="185"/>
        <end position="199"/>
    </location>
</feature>
<dbReference type="Proteomes" id="UP000821853">
    <property type="component" value="Chromosome 2"/>
</dbReference>
<dbReference type="OrthoDB" id="75724at2759"/>
<accession>A0A9J6G3E7</accession>
<dbReference type="GO" id="GO:0016020">
    <property type="term" value="C:membrane"/>
    <property type="evidence" value="ECO:0007669"/>
    <property type="project" value="TreeGrafter"/>
</dbReference>
<feature type="region of interest" description="Disordered" evidence="1">
    <location>
        <begin position="171"/>
        <end position="199"/>
    </location>
</feature>
<dbReference type="InterPro" id="IPR001251">
    <property type="entry name" value="CRAL-TRIO_dom"/>
</dbReference>
<dbReference type="PANTHER" id="PTHR10174:SF130">
    <property type="entry name" value="ALPHA-TOCOPHEROL TRANSFER PROTEIN-LIKE"/>
    <property type="match status" value="1"/>
</dbReference>
<dbReference type="SUPFAM" id="SSF52087">
    <property type="entry name" value="CRAL/TRIO domain"/>
    <property type="match status" value="1"/>
</dbReference>
<dbReference type="PANTHER" id="PTHR10174">
    <property type="entry name" value="ALPHA-TOCOPHEROL TRANSFER PROTEIN-RELATED"/>
    <property type="match status" value="1"/>
</dbReference>
<evidence type="ECO:0000256" key="1">
    <source>
        <dbReference type="SAM" id="MobiDB-lite"/>
    </source>
</evidence>
<gene>
    <name evidence="3" type="ORF">HPB48_002590</name>
</gene>
<dbReference type="VEuPathDB" id="VectorBase:HLOH_060694"/>
<dbReference type="AlphaFoldDB" id="A0A9J6G3E7"/>
<evidence type="ECO:0000313" key="3">
    <source>
        <dbReference type="EMBL" id="KAH9369064.1"/>
    </source>
</evidence>
<comment type="caution">
    <text evidence="3">The sequence shown here is derived from an EMBL/GenBank/DDBJ whole genome shotgun (WGS) entry which is preliminary data.</text>
</comment>
<proteinExistence type="predicted"/>
<dbReference type="SMART" id="SM00516">
    <property type="entry name" value="SEC14"/>
    <property type="match status" value="1"/>
</dbReference>
<evidence type="ECO:0000259" key="2">
    <source>
        <dbReference type="PROSITE" id="PS50191"/>
    </source>
</evidence>
<keyword evidence="4" id="KW-1185">Reference proteome</keyword>
<dbReference type="Gene3D" id="3.40.525.10">
    <property type="entry name" value="CRAL-TRIO lipid binding domain"/>
    <property type="match status" value="1"/>
</dbReference>
<protein>
    <recommendedName>
        <fullName evidence="2">CRAL-TRIO domain-containing protein</fullName>
    </recommendedName>
</protein>
<dbReference type="Pfam" id="PF00650">
    <property type="entry name" value="CRAL_TRIO"/>
    <property type="match status" value="1"/>
</dbReference>
<dbReference type="OMA" id="ETHESGF"/>
<reference evidence="3 4" key="1">
    <citation type="journal article" date="2020" name="Cell">
        <title>Large-Scale Comparative Analyses of Tick Genomes Elucidate Their Genetic Diversity and Vector Capacities.</title>
        <authorList>
            <consortium name="Tick Genome and Microbiome Consortium (TIGMIC)"/>
            <person name="Jia N."/>
            <person name="Wang J."/>
            <person name="Shi W."/>
            <person name="Du L."/>
            <person name="Sun Y."/>
            <person name="Zhan W."/>
            <person name="Jiang J.F."/>
            <person name="Wang Q."/>
            <person name="Zhang B."/>
            <person name="Ji P."/>
            <person name="Bell-Sakyi L."/>
            <person name="Cui X.M."/>
            <person name="Yuan T.T."/>
            <person name="Jiang B.G."/>
            <person name="Yang W.F."/>
            <person name="Lam T.T."/>
            <person name="Chang Q.C."/>
            <person name="Ding S.J."/>
            <person name="Wang X.J."/>
            <person name="Zhu J.G."/>
            <person name="Ruan X.D."/>
            <person name="Zhao L."/>
            <person name="Wei J.T."/>
            <person name="Ye R.Z."/>
            <person name="Que T.C."/>
            <person name="Du C.H."/>
            <person name="Zhou Y.H."/>
            <person name="Cheng J.X."/>
            <person name="Dai P.F."/>
            <person name="Guo W.B."/>
            <person name="Han X.H."/>
            <person name="Huang E.J."/>
            <person name="Li L.F."/>
            <person name="Wei W."/>
            <person name="Gao Y.C."/>
            <person name="Liu J.Z."/>
            <person name="Shao H.Z."/>
            <person name="Wang X."/>
            <person name="Wang C.C."/>
            <person name="Yang T.C."/>
            <person name="Huo Q.B."/>
            <person name="Li W."/>
            <person name="Chen H.Y."/>
            <person name="Chen S.E."/>
            <person name="Zhou L.G."/>
            <person name="Ni X.B."/>
            <person name="Tian J.H."/>
            <person name="Sheng Y."/>
            <person name="Liu T."/>
            <person name="Pan Y.S."/>
            <person name="Xia L.Y."/>
            <person name="Li J."/>
            <person name="Zhao F."/>
            <person name="Cao W.C."/>
        </authorList>
    </citation>
    <scope>NUCLEOTIDE SEQUENCE [LARGE SCALE GENOMIC DNA]</scope>
    <source>
        <strain evidence="3">HaeL-2018</strain>
    </source>
</reference>
<dbReference type="PROSITE" id="PS50191">
    <property type="entry name" value="CRAL_TRIO"/>
    <property type="match status" value="1"/>
</dbReference>
<dbReference type="GO" id="GO:1902936">
    <property type="term" value="F:phosphatidylinositol bisphosphate binding"/>
    <property type="evidence" value="ECO:0007669"/>
    <property type="project" value="TreeGrafter"/>
</dbReference>
<dbReference type="CDD" id="cd00170">
    <property type="entry name" value="SEC14"/>
    <property type="match status" value="1"/>
</dbReference>
<feature type="domain" description="CRAL-TRIO" evidence="2">
    <location>
        <begin position="1"/>
        <end position="149"/>
    </location>
</feature>
<sequence>MNGREETHESGFLRSGAWNPAEVNFAELQRGSLLCLEHMAGNPASQTLGIVLLVDYAEFTADKVLYCNIGLIRRALEYIQDCMPMRMKAVHFVKQSYAFDIFFALIRPFIKAKLAGRFQFHGTNFEKLHEEISPKVLPEEYGGQGPPLDFEAFWRRLGEQEQEFAAGSRFGYAMGDHDDLPEEAETTKPEEDQDERTAL</sequence>
<dbReference type="PRINTS" id="PR00180">
    <property type="entry name" value="CRETINALDHBP"/>
</dbReference>
<organism evidence="3 4">
    <name type="scientific">Haemaphysalis longicornis</name>
    <name type="common">Bush tick</name>
    <dbReference type="NCBI Taxonomy" id="44386"/>
    <lineage>
        <taxon>Eukaryota</taxon>
        <taxon>Metazoa</taxon>
        <taxon>Ecdysozoa</taxon>
        <taxon>Arthropoda</taxon>
        <taxon>Chelicerata</taxon>
        <taxon>Arachnida</taxon>
        <taxon>Acari</taxon>
        <taxon>Parasitiformes</taxon>
        <taxon>Ixodida</taxon>
        <taxon>Ixodoidea</taxon>
        <taxon>Ixodidae</taxon>
        <taxon>Haemaphysalinae</taxon>
        <taxon>Haemaphysalis</taxon>
    </lineage>
</organism>
<name>A0A9J6G3E7_HAELO</name>
<dbReference type="InterPro" id="IPR036865">
    <property type="entry name" value="CRAL-TRIO_dom_sf"/>
</dbReference>